<dbReference type="NCBIfam" id="TIGR04518">
    <property type="entry name" value="ECF_S_folT_fam"/>
    <property type="match status" value="1"/>
</dbReference>
<feature type="transmembrane region" description="Helical" evidence="1">
    <location>
        <begin position="102"/>
        <end position="125"/>
    </location>
</feature>
<dbReference type="EMBL" id="AE017245">
    <property type="protein sequence ID" value="AAZ43910.2"/>
    <property type="molecule type" value="Genomic_DNA"/>
</dbReference>
<dbReference type="HOGENOM" id="CLU_071807_0_0_14"/>
<feature type="transmembrane region" description="Helical" evidence="1">
    <location>
        <begin position="295"/>
        <end position="317"/>
    </location>
</feature>
<organism evidence="2 3">
    <name type="scientific">Mycoplasmopsis synoviae (strain 53)</name>
    <name type="common">Mycoplasma synoviae</name>
    <dbReference type="NCBI Taxonomy" id="262723"/>
    <lineage>
        <taxon>Bacteria</taxon>
        <taxon>Bacillati</taxon>
        <taxon>Mycoplasmatota</taxon>
        <taxon>Mycoplasmoidales</taxon>
        <taxon>Metamycoplasmataceae</taxon>
        <taxon>Mycoplasmopsis</taxon>
    </lineage>
</organism>
<evidence type="ECO:0000313" key="3">
    <source>
        <dbReference type="Proteomes" id="UP000000549"/>
    </source>
</evidence>
<accession>Q4A5R1</accession>
<dbReference type="KEGG" id="msy:MS53_0501"/>
<feature type="transmembrane region" description="Helical" evidence="1">
    <location>
        <begin position="25"/>
        <end position="46"/>
    </location>
</feature>
<feature type="transmembrane region" description="Helical" evidence="1">
    <location>
        <begin position="256"/>
        <end position="275"/>
    </location>
</feature>
<evidence type="ECO:0008006" key="4">
    <source>
        <dbReference type="Google" id="ProtNLM"/>
    </source>
</evidence>
<keyword evidence="1" id="KW-0812">Transmembrane</keyword>
<proteinExistence type="predicted"/>
<protein>
    <recommendedName>
        <fullName evidence="4">ECF transporter S component</fullName>
    </recommendedName>
</protein>
<feature type="transmembrane region" description="Helical" evidence="1">
    <location>
        <begin position="187"/>
        <end position="211"/>
    </location>
</feature>
<sequence>MKNFTEKVGKFFKSSFPGKWTTRKIVFVAILIAVSVTFTIISVQIAPFAGISTYKVAFIGLPVKISGFIFGPVIGIFIGLVSDLISLIYIPPTTYNPLYTLVVVMNGFIPGLFSWFFFRFINYAFGADFRTKLYKSKIQLYSTSYLVAVANPDSEKEANYYASKIIYYNNKKEYIKRFGTINLIKNINLIIALMILSIIILFEIITIGFLIPDAYLVKSPVKNRWIIVALITTGLIMMMSLCIYGKFKIKSSRYLVMVPIIIFSAVLEIVNLPILSFADLFALGNSSIKDIFLWIFQHVFLAPVKIWFNIIIIYYSFSIISKLVNKTLIYLEILAVKNETK</sequence>
<dbReference type="GO" id="GO:0016020">
    <property type="term" value="C:membrane"/>
    <property type="evidence" value="ECO:0007669"/>
    <property type="project" value="InterPro"/>
</dbReference>
<dbReference type="Proteomes" id="UP000000549">
    <property type="component" value="Chromosome"/>
</dbReference>
<dbReference type="Pfam" id="PF07155">
    <property type="entry name" value="ECF-ribofla_trS"/>
    <property type="match status" value="1"/>
</dbReference>
<feature type="transmembrane region" description="Helical" evidence="1">
    <location>
        <begin position="223"/>
        <end position="244"/>
    </location>
</feature>
<dbReference type="InterPro" id="IPR030949">
    <property type="entry name" value="ECF_S_folate_fam"/>
</dbReference>
<gene>
    <name evidence="2" type="ordered locus">MS53_0501</name>
</gene>
<keyword evidence="1" id="KW-0472">Membrane</keyword>
<dbReference type="eggNOG" id="COG4720">
    <property type="taxonomic scope" value="Bacteria"/>
</dbReference>
<dbReference type="AlphaFoldDB" id="Q4A5R1"/>
<reference evidence="2 3" key="1">
    <citation type="journal article" date="2005" name="J. Bacteriol.">
        <title>Swine and poultry pathogens: the complete genome sequences of two strains of Mycoplasma hyopneumoniae and a strain of Mycoplasma synoviae.</title>
        <authorList>
            <person name="Vasconcelos A.T."/>
            <person name="Ferreira H.B."/>
            <person name="Bizarro C.V."/>
            <person name="Bonatto S.L."/>
            <person name="Carvalho M.O."/>
            <person name="Pinto P.M."/>
            <person name="Almeida D.F."/>
            <person name="Almeida L.G."/>
            <person name="Almeida R."/>
            <person name="Alves-Filho L."/>
            <person name="Assuncao E.N."/>
            <person name="Azevedo V.A."/>
            <person name="Bogo M.R."/>
            <person name="Brigido M.M."/>
            <person name="Brocchi M."/>
            <person name="Burity H.A."/>
            <person name="Camargo A.A."/>
            <person name="Camargo S.S."/>
            <person name="Carepo M.S."/>
            <person name="Carraro D.M."/>
            <person name="de Mattos Cascardo J.C."/>
            <person name="Castro L.A."/>
            <person name="Cavalcanti G."/>
            <person name="Chemale G."/>
            <person name="Collevatti R.G."/>
            <person name="Cunha C.W."/>
            <person name="Dallagiovanna B."/>
            <person name="Dambros B.P."/>
            <person name="Dellagostin O.A."/>
            <person name="Falcao C."/>
            <person name="Fantinatti-Garboggini F."/>
            <person name="Felipe M.S."/>
            <person name="Fiorentin L."/>
            <person name="Franco G.R."/>
            <person name="Freitas N.S."/>
            <person name="Frias D."/>
            <person name="Grangeiro T.B."/>
            <person name="Grisard E.C."/>
            <person name="Guimaraes C.T."/>
            <person name="Hungria M."/>
            <person name="Jardim S.N."/>
            <person name="Krieger M.A."/>
            <person name="Laurino J.P."/>
            <person name="Lima L.F."/>
            <person name="Lopes M.I."/>
            <person name="Loreto E.L."/>
            <person name="Madeira H.M."/>
            <person name="Manfio G.P."/>
            <person name="Maranhao A.Q."/>
            <person name="Martinkovics C.T."/>
            <person name="Medeiros S.R."/>
            <person name="Moreira M.A."/>
            <person name="Neiva M."/>
            <person name="Ramalho-Neto C.E."/>
            <person name="Nicolas M.F."/>
            <person name="Oliveira S.C."/>
            <person name="Paixao R.F."/>
            <person name="Pedrosa F.O."/>
            <person name="Pena S.D."/>
            <person name="Pereira M."/>
            <person name="Pereira-Ferrari L."/>
            <person name="Piffer I."/>
            <person name="Pinto L.S."/>
            <person name="Potrich D.P."/>
            <person name="Salim A.C."/>
            <person name="Santos F.R."/>
            <person name="Schmitt R."/>
            <person name="Schneider M.P."/>
            <person name="Schrank A."/>
            <person name="Schrank I.S."/>
            <person name="Schuck A.F."/>
            <person name="Seuanez H.N."/>
            <person name="Silva D.W."/>
            <person name="Silva R."/>
            <person name="Silva S.C."/>
            <person name="Soares C.M."/>
            <person name="Souza K.R."/>
            <person name="Souza R.C."/>
            <person name="Staats C.C."/>
            <person name="Steffens M.B."/>
            <person name="Teixeira S.M."/>
            <person name="Urmenyi T.P."/>
            <person name="Vainstein M.H."/>
            <person name="Zuccherato L.W."/>
            <person name="Simpson A.J."/>
            <person name="Zaha A."/>
        </authorList>
    </citation>
    <scope>NUCLEOTIDE SEQUENCE [LARGE SCALE GENOMIC DNA]</scope>
    <source>
        <strain evidence="2 3">53</strain>
    </source>
</reference>
<dbReference type="Gene3D" id="1.10.1760.20">
    <property type="match status" value="1"/>
</dbReference>
<evidence type="ECO:0000256" key="1">
    <source>
        <dbReference type="SAM" id="Phobius"/>
    </source>
</evidence>
<feature type="transmembrane region" description="Helical" evidence="1">
    <location>
        <begin position="67"/>
        <end position="90"/>
    </location>
</feature>
<dbReference type="InterPro" id="IPR009825">
    <property type="entry name" value="ECF_substrate-spec-like"/>
</dbReference>
<evidence type="ECO:0000313" key="2">
    <source>
        <dbReference type="EMBL" id="AAZ43910.2"/>
    </source>
</evidence>
<name>Q4A5R1_MYCS5</name>
<keyword evidence="1" id="KW-1133">Transmembrane helix</keyword>
<dbReference type="RefSeq" id="WP_041352038.1">
    <property type="nucleotide sequence ID" value="NC_007294.1"/>
</dbReference>
<dbReference type="STRING" id="262723.MS53_0501"/>
<keyword evidence="3" id="KW-1185">Reference proteome</keyword>
<dbReference type="OrthoDB" id="397639at2"/>